<comment type="subcellular location">
    <subcellularLocation>
        <location evidence="1">Membrane</location>
        <topology evidence="1">Multi-pass membrane protein</topology>
    </subcellularLocation>
</comment>
<accession>A0A7S4QY08</accession>
<reference evidence="7" key="1">
    <citation type="submission" date="2021-01" db="EMBL/GenBank/DDBJ databases">
        <authorList>
            <person name="Corre E."/>
            <person name="Pelletier E."/>
            <person name="Niang G."/>
            <person name="Scheremetjew M."/>
            <person name="Finn R."/>
            <person name="Kale V."/>
            <person name="Holt S."/>
            <person name="Cochrane G."/>
            <person name="Meng A."/>
            <person name="Brown T."/>
            <person name="Cohen L."/>
        </authorList>
    </citation>
    <scope>NUCLEOTIDE SEQUENCE</scope>
    <source>
        <strain evidence="7">CCMP3105</strain>
    </source>
</reference>
<feature type="domain" description="EF-hand" evidence="6">
    <location>
        <begin position="482"/>
        <end position="517"/>
    </location>
</feature>
<dbReference type="Gene3D" id="1.20.120.350">
    <property type="entry name" value="Voltage-gated potassium channels. Chain C"/>
    <property type="match status" value="1"/>
</dbReference>
<dbReference type="GO" id="GO:0016020">
    <property type="term" value="C:membrane"/>
    <property type="evidence" value="ECO:0007669"/>
    <property type="project" value="UniProtKB-SubCell"/>
</dbReference>
<evidence type="ECO:0000256" key="2">
    <source>
        <dbReference type="ARBA" id="ARBA00022692"/>
    </source>
</evidence>
<dbReference type="Gene3D" id="1.10.287.70">
    <property type="match status" value="1"/>
</dbReference>
<dbReference type="InterPro" id="IPR011992">
    <property type="entry name" value="EF-hand-dom_pair"/>
</dbReference>
<dbReference type="SUPFAM" id="SSF81324">
    <property type="entry name" value="Voltage-gated potassium channels"/>
    <property type="match status" value="1"/>
</dbReference>
<keyword evidence="3 5" id="KW-1133">Transmembrane helix</keyword>
<dbReference type="InterPro" id="IPR027359">
    <property type="entry name" value="Volt_channel_dom_sf"/>
</dbReference>
<dbReference type="Pfam" id="PF00520">
    <property type="entry name" value="Ion_trans"/>
    <property type="match status" value="1"/>
</dbReference>
<proteinExistence type="predicted"/>
<dbReference type="GO" id="GO:0005216">
    <property type="term" value="F:monoatomic ion channel activity"/>
    <property type="evidence" value="ECO:0007669"/>
    <property type="project" value="InterPro"/>
</dbReference>
<dbReference type="PROSITE" id="PS50222">
    <property type="entry name" value="EF_HAND_2"/>
    <property type="match status" value="1"/>
</dbReference>
<evidence type="ECO:0000256" key="3">
    <source>
        <dbReference type="ARBA" id="ARBA00022989"/>
    </source>
</evidence>
<dbReference type="Gene3D" id="1.10.238.10">
    <property type="entry name" value="EF-hand"/>
    <property type="match status" value="1"/>
</dbReference>
<feature type="transmembrane region" description="Helical" evidence="5">
    <location>
        <begin position="202"/>
        <end position="220"/>
    </location>
</feature>
<evidence type="ECO:0000259" key="6">
    <source>
        <dbReference type="PROSITE" id="PS50222"/>
    </source>
</evidence>
<dbReference type="PANTHER" id="PTHR46726">
    <property type="entry name" value="TWO PORE CHANNEL 3"/>
    <property type="match status" value="1"/>
</dbReference>
<dbReference type="InterPro" id="IPR002048">
    <property type="entry name" value="EF_hand_dom"/>
</dbReference>
<dbReference type="SUPFAM" id="SSF47473">
    <property type="entry name" value="EF-hand"/>
    <property type="match status" value="1"/>
</dbReference>
<protein>
    <recommendedName>
        <fullName evidence="6">EF-hand domain-containing protein</fullName>
    </recommendedName>
</protein>
<evidence type="ECO:0000256" key="1">
    <source>
        <dbReference type="ARBA" id="ARBA00004141"/>
    </source>
</evidence>
<name>A0A7S4QY08_9DINO</name>
<dbReference type="SMART" id="SM00054">
    <property type="entry name" value="EFh"/>
    <property type="match status" value="1"/>
</dbReference>
<keyword evidence="2 5" id="KW-0812">Transmembrane</keyword>
<evidence type="ECO:0000256" key="5">
    <source>
        <dbReference type="SAM" id="Phobius"/>
    </source>
</evidence>
<sequence length="620" mass="68661">MPLPTCLGMDCGGEPASGCEKLAAPAAVQHPGRERPFRQEVLDSPVRLVRPCRPSKAGGAPPKEAESLWGMALEDLQHDPMEQVVSALVKQQSVLQCIAQQQEELREMLQQQSEALDQKFADLMQGAVPTPVSSESPVLSAAVAEKEEEAVTIEVDAAPASRVHSHHKMFASTASVPGAEAPEDKEQKMASAWVKRAMESHVFDVVVGALILLNFAVFFAELELKGHAAGHKLGLNGGGIEWSEVHGGFLLTEQCFCVAYILELALRLFLLGGSYFRDWLNVCDASVILISTVDSFIITPVADFKSDSIKSLSLLRIVRISRALRVLRFLRLLRVVAVFSALRVLVRTIRMSVDSLMWSMVLVALIILSAAMFLVQMNLSVLEDVNRDKALRDWIYMHYGTAGRASYTMFEATFSAKWATHLARPLIEDVSPWFSLFWILYTVIVNFAIIRVIAALFLKQTMAVAAIDAERMAVENMKAREKIVVTLHEIFRLGDSTSDGTIDRSEFKIMMKNPQVLKQFERLELEFNEVWMLFELLCEDDGVADADEFLCGCMRLKTNAKTVDMIHLMHQQVVTKRSIDALTRGVEQINTVLHPSGLCKAPPKRGSAGAGARQHVTEAG</sequence>
<organism evidence="7">
    <name type="scientific">Alexandrium monilatum</name>
    <dbReference type="NCBI Taxonomy" id="311494"/>
    <lineage>
        <taxon>Eukaryota</taxon>
        <taxon>Sar</taxon>
        <taxon>Alveolata</taxon>
        <taxon>Dinophyceae</taxon>
        <taxon>Gonyaulacales</taxon>
        <taxon>Pyrocystaceae</taxon>
        <taxon>Alexandrium</taxon>
    </lineage>
</organism>
<dbReference type="GO" id="GO:0005509">
    <property type="term" value="F:calcium ion binding"/>
    <property type="evidence" value="ECO:0007669"/>
    <property type="project" value="InterPro"/>
</dbReference>
<dbReference type="EMBL" id="HBNR01039490">
    <property type="protein sequence ID" value="CAE4597422.1"/>
    <property type="molecule type" value="Transcribed_RNA"/>
</dbReference>
<keyword evidence="4 5" id="KW-0472">Membrane</keyword>
<dbReference type="InterPro" id="IPR005821">
    <property type="entry name" value="Ion_trans_dom"/>
</dbReference>
<gene>
    <name evidence="7" type="ORF">AMON00008_LOCUS27343</name>
</gene>
<evidence type="ECO:0000313" key="7">
    <source>
        <dbReference type="EMBL" id="CAE4597422.1"/>
    </source>
</evidence>
<dbReference type="PANTHER" id="PTHR46726:SF1">
    <property type="entry name" value="TWO-PORE CALCIUM CHANNEL 3"/>
    <property type="match status" value="1"/>
</dbReference>
<feature type="transmembrane region" description="Helical" evidence="5">
    <location>
        <begin position="436"/>
        <end position="458"/>
    </location>
</feature>
<dbReference type="AlphaFoldDB" id="A0A7S4QY08"/>
<feature type="transmembrane region" description="Helical" evidence="5">
    <location>
        <begin position="355"/>
        <end position="375"/>
    </location>
</feature>
<evidence type="ECO:0000256" key="4">
    <source>
        <dbReference type="ARBA" id="ARBA00023136"/>
    </source>
</evidence>